<dbReference type="PANTHER" id="PTHR35004:SF7">
    <property type="entry name" value="INTEGRASE PROTEIN"/>
    <property type="match status" value="1"/>
</dbReference>
<keyword evidence="2" id="KW-1185">Reference proteome</keyword>
<evidence type="ECO:0000313" key="1">
    <source>
        <dbReference type="EMBL" id="SHK54752.1"/>
    </source>
</evidence>
<sequence>MGEKHNDLTEIIAQTLNEMKKEQGEKFDLEKINLAELERRTGITRAKLRRLKSTGFVDQPHALTGRKAESTLLTGFTGIIDDLLQKGITNSAVCFDRIKENGFKGGLTIVKNYISNHKDLVPPKRQLVAPQGSRGQRYHTNPGESYQMDWGFVTVETATGGTFKVACFAMICHCCGQRYIEFFPNAKQENLFIGMIHAFLYMGIPDYILTDNC</sequence>
<dbReference type="AlphaFoldDB" id="A0A1M6TCI7"/>
<reference evidence="1 2" key="1">
    <citation type="submission" date="2016-11" db="EMBL/GenBank/DDBJ databases">
        <authorList>
            <person name="Jaros S."/>
            <person name="Januszkiewicz K."/>
            <person name="Wedrychowicz H."/>
        </authorList>
    </citation>
    <scope>NUCLEOTIDE SEQUENCE [LARGE SCALE GENOMIC DNA]</scope>
    <source>
        <strain evidence="1 2">DSM 15480</strain>
    </source>
</reference>
<dbReference type="EMBL" id="FQZY01000057">
    <property type="protein sequence ID" value="SHK54752.1"/>
    <property type="molecule type" value="Genomic_DNA"/>
</dbReference>
<organism evidence="1 2">
    <name type="scientific">Hespellia stercorisuis DSM 15480</name>
    <dbReference type="NCBI Taxonomy" id="1121950"/>
    <lineage>
        <taxon>Bacteria</taxon>
        <taxon>Bacillati</taxon>
        <taxon>Bacillota</taxon>
        <taxon>Clostridia</taxon>
        <taxon>Lachnospirales</taxon>
        <taxon>Lachnospiraceae</taxon>
        <taxon>Hespellia</taxon>
    </lineage>
</organism>
<dbReference type="STRING" id="1121950.SAMN02745243_03198"/>
<evidence type="ECO:0000313" key="2">
    <source>
        <dbReference type="Proteomes" id="UP000184301"/>
    </source>
</evidence>
<proteinExistence type="predicted"/>
<accession>A0A1M6TCI7</accession>
<evidence type="ECO:0008006" key="3">
    <source>
        <dbReference type="Google" id="ProtNLM"/>
    </source>
</evidence>
<gene>
    <name evidence="1" type="ORF">SAMN02745243_03198</name>
</gene>
<dbReference type="Proteomes" id="UP000184301">
    <property type="component" value="Unassembled WGS sequence"/>
</dbReference>
<protein>
    <recommendedName>
        <fullName evidence="3">Integrase core domain-containing protein</fullName>
    </recommendedName>
</protein>
<name>A0A1M6TCI7_9FIRM</name>
<dbReference type="RefSeq" id="WP_073112279.1">
    <property type="nucleotide sequence ID" value="NZ_FQZY01000057.1"/>
</dbReference>
<dbReference type="PANTHER" id="PTHR35004">
    <property type="entry name" value="TRANSPOSASE RV3428C-RELATED"/>
    <property type="match status" value="1"/>
</dbReference>